<keyword evidence="5" id="KW-0521">NADP</keyword>
<gene>
    <name evidence="10" type="ORF">AWC18_05535</name>
</gene>
<name>A0A1X1ZI67_MYCNO</name>
<evidence type="ECO:0000256" key="5">
    <source>
        <dbReference type="ARBA" id="ARBA00022857"/>
    </source>
</evidence>
<feature type="compositionally biased region" description="Basic and acidic residues" evidence="8">
    <location>
        <begin position="148"/>
        <end position="160"/>
    </location>
</feature>
<comment type="caution">
    <text evidence="10">The sequence shown here is derived from an EMBL/GenBank/DDBJ whole genome shotgun (WGS) entry which is preliminary data.</text>
</comment>
<keyword evidence="7 10" id="KW-0503">Monooxygenase</keyword>
<dbReference type="PANTHER" id="PTHR43098:SF3">
    <property type="entry name" value="L-ORNITHINE N(5)-MONOOXYGENASE-RELATED"/>
    <property type="match status" value="1"/>
</dbReference>
<feature type="compositionally biased region" description="Basic and acidic residues" evidence="8">
    <location>
        <begin position="167"/>
        <end position="179"/>
    </location>
</feature>
<comment type="cofactor">
    <cofactor evidence="1">
        <name>FAD</name>
        <dbReference type="ChEBI" id="CHEBI:57692"/>
    </cofactor>
</comment>
<dbReference type="InterPro" id="IPR050775">
    <property type="entry name" value="FAD-binding_Monooxygenases"/>
</dbReference>
<evidence type="ECO:0000256" key="2">
    <source>
        <dbReference type="ARBA" id="ARBA00010139"/>
    </source>
</evidence>
<evidence type="ECO:0000256" key="7">
    <source>
        <dbReference type="ARBA" id="ARBA00023033"/>
    </source>
</evidence>
<dbReference type="SUPFAM" id="SSF51905">
    <property type="entry name" value="FAD/NAD(P)-binding domain"/>
    <property type="match status" value="1"/>
</dbReference>
<dbReference type="Proteomes" id="UP000193108">
    <property type="component" value="Unassembled WGS sequence"/>
</dbReference>
<dbReference type="EMBL" id="LQPI01000031">
    <property type="protein sequence ID" value="ORW23016.1"/>
    <property type="molecule type" value="Genomic_DNA"/>
</dbReference>
<evidence type="ECO:0000313" key="11">
    <source>
        <dbReference type="Proteomes" id="UP000193108"/>
    </source>
</evidence>
<sequence length="554" mass="61317">MSQQPDHEILIVGAGFSGIGAAISLDRADMSDFVIIEAGDGVGGTWHWNTYPGIAVDIPSFSYQFSFEQSADWSRTYAPGEELKAYAEHCVDKYGLRSRIRFSTMVLAAEFDEEHDCWRVQIESGGSARLDEGEAKLEPPHRHSGSARLDEGEAKLEPPHGHSGSARLDEGEAKLEPPHRHSGSAGVITARYLINASGVLTTPNMPDIAGVDTFAGVRIHTARWDHAQDLTGKRVAVIGTGASAVQVIPEIAPKVSSLTVFQRTPIWCFPKFDVPLPPPIRWAMRIPGGKSLQRLVSQAFVEATFPIAAQYFTVFPVAKRMEAAGRAYLRQQVHDPELRKQLTPRYAVGCKRPGFHNTYLSTFNRDNVALVVDPIDRITPTGVVTADGTSHEVDVLILATGFKVMDSDNIPTFAVTGAGGQTLAQFWDEHRLQAYEGVSIPGFPNLFSVFGPYGYVGSSYFALVEAQSHHIVRCLKSARQRGATRIEISEAANARYFDEMMRKRHRQVFWQDSCEAANSYYFDKNGDVPLRPATTVEAYWRSRSFDLDDYRFSA</sequence>
<evidence type="ECO:0000256" key="1">
    <source>
        <dbReference type="ARBA" id="ARBA00001974"/>
    </source>
</evidence>
<reference evidence="10 11" key="1">
    <citation type="submission" date="2016-01" db="EMBL/GenBank/DDBJ databases">
        <title>The new phylogeny of the genus Mycobacterium.</title>
        <authorList>
            <person name="Tarcisio F."/>
            <person name="Conor M."/>
            <person name="Antonella G."/>
            <person name="Elisabetta G."/>
            <person name="Giulia F.S."/>
            <person name="Sara T."/>
            <person name="Anna F."/>
            <person name="Clotilde B."/>
            <person name="Roberto B."/>
            <person name="Veronica D.S."/>
            <person name="Fabio R."/>
            <person name="Monica P."/>
            <person name="Olivier J."/>
            <person name="Enrico T."/>
            <person name="Nicola S."/>
        </authorList>
    </citation>
    <scope>NUCLEOTIDE SEQUENCE [LARGE SCALE GENOMIC DNA]</scope>
    <source>
        <strain evidence="10 11">DSM 44164</strain>
    </source>
</reference>
<feature type="domain" description="FAD/NAD(P)-binding" evidence="9">
    <location>
        <begin position="8"/>
        <end position="273"/>
    </location>
</feature>
<dbReference type="InterPro" id="IPR023753">
    <property type="entry name" value="FAD/NAD-binding_dom"/>
</dbReference>
<dbReference type="AlphaFoldDB" id="A0A1X1ZI67"/>
<dbReference type="Pfam" id="PF07992">
    <property type="entry name" value="Pyr_redox_2"/>
    <property type="match status" value="1"/>
</dbReference>
<comment type="similarity">
    <text evidence="2">Belongs to the FAD-binding monooxygenase family.</text>
</comment>
<keyword evidence="11" id="KW-1185">Reference proteome</keyword>
<dbReference type="PANTHER" id="PTHR43098">
    <property type="entry name" value="L-ORNITHINE N(5)-MONOOXYGENASE-RELATED"/>
    <property type="match status" value="1"/>
</dbReference>
<evidence type="ECO:0000259" key="9">
    <source>
        <dbReference type="Pfam" id="PF07992"/>
    </source>
</evidence>
<dbReference type="RefSeq" id="WP_085138021.1">
    <property type="nucleotide sequence ID" value="NZ_LQPI01000031.1"/>
</dbReference>
<dbReference type="InterPro" id="IPR036188">
    <property type="entry name" value="FAD/NAD-bd_sf"/>
</dbReference>
<evidence type="ECO:0000256" key="6">
    <source>
        <dbReference type="ARBA" id="ARBA00023002"/>
    </source>
</evidence>
<proteinExistence type="inferred from homology"/>
<evidence type="ECO:0000256" key="4">
    <source>
        <dbReference type="ARBA" id="ARBA00022827"/>
    </source>
</evidence>
<feature type="compositionally biased region" description="Basic and acidic residues" evidence="8">
    <location>
        <begin position="129"/>
        <end position="141"/>
    </location>
</feature>
<keyword evidence="4" id="KW-0274">FAD</keyword>
<dbReference type="Gene3D" id="3.50.50.60">
    <property type="entry name" value="FAD/NAD(P)-binding domain"/>
    <property type="match status" value="3"/>
</dbReference>
<dbReference type="STRING" id="1782.AWC18_05535"/>
<organism evidence="10 11">
    <name type="scientific">Mycolicibacter nonchromogenicus</name>
    <name type="common">Mycobacterium nonchromogenicum</name>
    <dbReference type="NCBI Taxonomy" id="1782"/>
    <lineage>
        <taxon>Bacteria</taxon>
        <taxon>Bacillati</taxon>
        <taxon>Actinomycetota</taxon>
        <taxon>Actinomycetes</taxon>
        <taxon>Mycobacteriales</taxon>
        <taxon>Mycobacteriaceae</taxon>
        <taxon>Mycolicibacter</taxon>
    </lineage>
</organism>
<evidence type="ECO:0000256" key="3">
    <source>
        <dbReference type="ARBA" id="ARBA00022630"/>
    </source>
</evidence>
<accession>A0A1X1ZI67</accession>
<evidence type="ECO:0000256" key="8">
    <source>
        <dbReference type="SAM" id="MobiDB-lite"/>
    </source>
</evidence>
<keyword evidence="6" id="KW-0560">Oxidoreductase</keyword>
<evidence type="ECO:0000313" key="10">
    <source>
        <dbReference type="EMBL" id="ORW23016.1"/>
    </source>
</evidence>
<dbReference type="GO" id="GO:0016709">
    <property type="term" value="F:oxidoreductase activity, acting on paired donors, with incorporation or reduction of molecular oxygen, NAD(P)H as one donor, and incorporation of one atom of oxygen"/>
    <property type="evidence" value="ECO:0007669"/>
    <property type="project" value="UniProtKB-ARBA"/>
</dbReference>
<protein>
    <submittedName>
        <fullName evidence="10">Monooxygenase</fullName>
    </submittedName>
</protein>
<feature type="region of interest" description="Disordered" evidence="8">
    <location>
        <begin position="129"/>
        <end position="183"/>
    </location>
</feature>
<keyword evidence="3" id="KW-0285">Flavoprotein</keyword>